<gene>
    <name evidence="4" type="ORF">G4P62_018748</name>
</gene>
<reference evidence="4" key="1">
    <citation type="submission" date="2020-03" db="EMBL/GenBank/DDBJ databases">
        <title>Intra-Species Differences in Population Size shape Life History and Genome Evolution.</title>
        <authorList>
            <person name="Willemsen D."/>
            <person name="Cui R."/>
            <person name="Valenzano D.R."/>
        </authorList>
    </citation>
    <scope>NUCLEOTIDE SEQUENCE</scope>
    <source>
        <strain evidence="4">GRZ</strain>
        <tissue evidence="4">Whole</tissue>
    </source>
</reference>
<dbReference type="InterPro" id="IPR036497">
    <property type="entry name" value="GLTP_sf"/>
</dbReference>
<dbReference type="Pfam" id="PF08718">
    <property type="entry name" value="GLTP"/>
    <property type="match status" value="1"/>
</dbReference>
<dbReference type="GO" id="GO:1902387">
    <property type="term" value="F:ceramide 1-phosphate binding"/>
    <property type="evidence" value="ECO:0007669"/>
    <property type="project" value="TreeGrafter"/>
</dbReference>
<dbReference type="PANTHER" id="PTHR10219">
    <property type="entry name" value="GLYCOLIPID TRANSFER PROTEIN-RELATED"/>
    <property type="match status" value="1"/>
</dbReference>
<name>A0A9D2Z3K5_NOTFU</name>
<dbReference type="GO" id="GO:0032691">
    <property type="term" value="P:negative regulation of interleukin-1 beta production"/>
    <property type="evidence" value="ECO:0007669"/>
    <property type="project" value="UniProtKB-ARBA"/>
</dbReference>
<keyword evidence="2" id="KW-0472">Membrane</keyword>
<dbReference type="GO" id="GO:0005829">
    <property type="term" value="C:cytosol"/>
    <property type="evidence" value="ECO:0007669"/>
    <property type="project" value="TreeGrafter"/>
</dbReference>
<dbReference type="EMBL" id="JAAVVJ010000001">
    <property type="protein sequence ID" value="KAF7231627.1"/>
    <property type="molecule type" value="Genomic_DNA"/>
</dbReference>
<keyword evidence="2" id="KW-1133">Transmembrane helix</keyword>
<feature type="domain" description="Glycolipid transfer protein" evidence="3">
    <location>
        <begin position="148"/>
        <end position="320"/>
    </location>
</feature>
<evidence type="ECO:0000256" key="2">
    <source>
        <dbReference type="SAM" id="Phobius"/>
    </source>
</evidence>
<organism evidence="4 5">
    <name type="scientific">Nothobranchius furzeri</name>
    <name type="common">Turquoise killifish</name>
    <dbReference type="NCBI Taxonomy" id="105023"/>
    <lineage>
        <taxon>Eukaryota</taxon>
        <taxon>Metazoa</taxon>
        <taxon>Chordata</taxon>
        <taxon>Craniata</taxon>
        <taxon>Vertebrata</taxon>
        <taxon>Euteleostomi</taxon>
        <taxon>Actinopterygii</taxon>
        <taxon>Neopterygii</taxon>
        <taxon>Teleostei</taxon>
        <taxon>Neoteleostei</taxon>
        <taxon>Acanthomorphata</taxon>
        <taxon>Ovalentaria</taxon>
        <taxon>Atherinomorphae</taxon>
        <taxon>Cyprinodontiformes</taxon>
        <taxon>Nothobranchiidae</taxon>
        <taxon>Nothobranchius</taxon>
    </lineage>
</organism>
<evidence type="ECO:0000313" key="5">
    <source>
        <dbReference type="Proteomes" id="UP000822369"/>
    </source>
</evidence>
<dbReference type="GO" id="GO:1902388">
    <property type="term" value="F:ceramide 1-phosphate transfer activity"/>
    <property type="evidence" value="ECO:0007669"/>
    <property type="project" value="TreeGrafter"/>
</dbReference>
<dbReference type="GO" id="GO:0016020">
    <property type="term" value="C:membrane"/>
    <property type="evidence" value="ECO:0007669"/>
    <property type="project" value="TreeGrafter"/>
</dbReference>
<evidence type="ECO:0000256" key="1">
    <source>
        <dbReference type="ARBA" id="ARBA00007148"/>
    </source>
</evidence>
<dbReference type="OMA" id="KECPGQS"/>
<dbReference type="PANTHER" id="PTHR10219:SF19">
    <property type="entry name" value="GLYCOLIPID TRANSFER PROTEIN DOMAIN-CONTAINING PROTEIN 2"/>
    <property type="match status" value="1"/>
</dbReference>
<dbReference type="FunFam" id="1.10.3520.10:FF:000002">
    <property type="entry name" value="Ceramide-1-phosphate transfer protein"/>
    <property type="match status" value="1"/>
</dbReference>
<dbReference type="Proteomes" id="UP000822369">
    <property type="component" value="Chromosome 1"/>
</dbReference>
<dbReference type="SUPFAM" id="SSF110004">
    <property type="entry name" value="Glycolipid transfer protein, GLTP"/>
    <property type="match status" value="1"/>
</dbReference>
<evidence type="ECO:0000259" key="3">
    <source>
        <dbReference type="Pfam" id="PF08718"/>
    </source>
</evidence>
<proteinExistence type="inferred from homology"/>
<comment type="caution">
    <text evidence="4">The sequence shown here is derived from an EMBL/GenBank/DDBJ whole genome shotgun (WGS) entry which is preliminary data.</text>
</comment>
<dbReference type="Gene3D" id="1.10.3520.10">
    <property type="entry name" value="Glycolipid transfer protein"/>
    <property type="match status" value="1"/>
</dbReference>
<keyword evidence="2" id="KW-0812">Transmembrane</keyword>
<dbReference type="KEGG" id="nfu:107396733"/>
<sequence length="358" mass="39971">MVQVLSSSSTPLTVCEIKQAGGTKVKFKGHLEVCVCVCVTAGVGDNESFRTVIMVFIRQVLLLSTTLALLLLLISSFWLPQGDQRECGFAWQPCLSVYSQAPPPPGVSEKWAELHGDTPLVKDCPGQSFQARRLLQYLKSSLDDDGDILLETYLLSWDQLLNFMESLGTMVGFFSQKVREKITLIRELSLKHGAKAHGKSADAPQRPTPAAFELRNQAYRSVRSMVEAELKAGVVNFSYRTDSGCRTLLRLHRSLLWLKLMLEGLSEGADGEGRLKTPGELSRDAYRAALAPHHSWMLRQAAEIVFLALPERDYFLKLVCVQTQQEATPILRIIIQALTLVHTQTQRILAEHELLELP</sequence>
<comment type="similarity">
    <text evidence="1">Belongs to the GLTP family.</text>
</comment>
<dbReference type="AlphaFoldDB" id="A0A9D2Z3K5"/>
<dbReference type="OrthoDB" id="116883at2759"/>
<dbReference type="InterPro" id="IPR014830">
    <property type="entry name" value="Glycolipid_transfer_prot_dom"/>
</dbReference>
<feature type="transmembrane region" description="Helical" evidence="2">
    <location>
        <begin position="60"/>
        <end position="79"/>
    </location>
</feature>
<evidence type="ECO:0000313" key="4">
    <source>
        <dbReference type="EMBL" id="KAF7231627.1"/>
    </source>
</evidence>
<protein>
    <submittedName>
        <fullName evidence="4">Ceramide-1-phosphate transfer protein-like</fullName>
    </submittedName>
</protein>
<accession>A0A9D2Z3K5</accession>